<reference evidence="1" key="1">
    <citation type="submission" date="2021-01" db="EMBL/GenBank/DDBJ databases">
        <title>Microvirga sp.</title>
        <authorList>
            <person name="Kim M.K."/>
        </authorList>
    </citation>
    <scope>NUCLEOTIDE SEQUENCE</scope>
    <source>
        <strain evidence="1">5420S-16</strain>
    </source>
</reference>
<dbReference type="Proteomes" id="UP000605848">
    <property type="component" value="Unassembled WGS sequence"/>
</dbReference>
<name>A0A936Z8B9_9HYPH</name>
<dbReference type="EMBL" id="JAEQMY010000012">
    <property type="protein sequence ID" value="MBL0404422.1"/>
    <property type="molecule type" value="Genomic_DNA"/>
</dbReference>
<sequence length="124" mass="13891">MASSGLNPNIQWDTLEFSATPLQGRSGILVVAQFKTQKQDQKGPDEYRINFEINRHHGLVSHDTEVLVTAAGGDGPRWRYSGRRDLVVAVKDRFLTTQLYAHMARQLGWVPDTSVPLNHAPLEP</sequence>
<gene>
    <name evidence="1" type="ORF">JKG68_10620</name>
</gene>
<comment type="caution">
    <text evidence="1">The sequence shown here is derived from an EMBL/GenBank/DDBJ whole genome shotgun (WGS) entry which is preliminary data.</text>
</comment>
<dbReference type="RefSeq" id="WP_202059091.1">
    <property type="nucleotide sequence ID" value="NZ_JAEQMY010000012.1"/>
</dbReference>
<evidence type="ECO:0000313" key="1">
    <source>
        <dbReference type="EMBL" id="MBL0404422.1"/>
    </source>
</evidence>
<protein>
    <submittedName>
        <fullName evidence="1">Uncharacterized protein</fullName>
    </submittedName>
</protein>
<proteinExistence type="predicted"/>
<organism evidence="1 2">
    <name type="scientific">Microvirga aerilata</name>
    <dbReference type="NCBI Taxonomy" id="670292"/>
    <lineage>
        <taxon>Bacteria</taxon>
        <taxon>Pseudomonadati</taxon>
        <taxon>Pseudomonadota</taxon>
        <taxon>Alphaproteobacteria</taxon>
        <taxon>Hyphomicrobiales</taxon>
        <taxon>Methylobacteriaceae</taxon>
        <taxon>Microvirga</taxon>
    </lineage>
</organism>
<dbReference type="AlphaFoldDB" id="A0A936Z8B9"/>
<accession>A0A936Z8B9</accession>
<evidence type="ECO:0000313" key="2">
    <source>
        <dbReference type="Proteomes" id="UP000605848"/>
    </source>
</evidence>
<keyword evidence="2" id="KW-1185">Reference proteome</keyword>